<name>A0A9N9GPI5_9GLOM</name>
<protein>
    <submittedName>
        <fullName evidence="2">5082_t:CDS:1</fullName>
    </submittedName>
</protein>
<organism evidence="2 3">
    <name type="scientific">Paraglomus brasilianum</name>
    <dbReference type="NCBI Taxonomy" id="144538"/>
    <lineage>
        <taxon>Eukaryota</taxon>
        <taxon>Fungi</taxon>
        <taxon>Fungi incertae sedis</taxon>
        <taxon>Mucoromycota</taxon>
        <taxon>Glomeromycotina</taxon>
        <taxon>Glomeromycetes</taxon>
        <taxon>Paraglomerales</taxon>
        <taxon>Paraglomeraceae</taxon>
        <taxon>Paraglomus</taxon>
    </lineage>
</organism>
<dbReference type="OrthoDB" id="2435814at2759"/>
<feature type="compositionally biased region" description="Gly residues" evidence="1">
    <location>
        <begin position="299"/>
        <end position="309"/>
    </location>
</feature>
<gene>
    <name evidence="2" type="ORF">PBRASI_LOCUS8869</name>
</gene>
<feature type="compositionally biased region" description="Basic and acidic residues" evidence="1">
    <location>
        <begin position="411"/>
        <end position="421"/>
    </location>
</feature>
<dbReference type="Proteomes" id="UP000789739">
    <property type="component" value="Unassembled WGS sequence"/>
</dbReference>
<keyword evidence="3" id="KW-1185">Reference proteome</keyword>
<feature type="compositionally biased region" description="Basic and acidic residues" evidence="1">
    <location>
        <begin position="260"/>
        <end position="269"/>
    </location>
</feature>
<feature type="region of interest" description="Disordered" evidence="1">
    <location>
        <begin position="193"/>
        <end position="253"/>
    </location>
</feature>
<sequence>FVSAQKEKKEVLKKVKKEEKKRLLETKIDTTVKITRAQISKTVVLKHITCYHKEGYVKIDNEFAKLFTFDSAHSFETSLRGHFKSERVSKLDIRIIGTAVSLWYLRLVAVDHRVEWESSYKRSYAWISAQINDAKLEQEVHEFAKTYIIERYRVDDESIKADASFEVAFQAHVEEKKSTHSETVVEEVKVIEKSGHGGKTSHGESHSGGKATVEKTIEIEEVKVIEKSGHGEKTSHGGSHSGGKATVETKTKTEEVKVIEKSGHGEKTSHGGSHSGGKATVEKTIEIEEVKVIEKSGHGGKTSHGGSHSGGKATVETKTEIVEEVKVIEKSGHGEKISHGGSHSGGKATVEKTIEIEEEVKVIEKSGHGEKTSHGGSHSGGKATVETMIETVSVHKSAPIKDTKFTGPHVKPTETKTETHSETVVEEVIEVTTVTGKDGHLDSELIVSGAAYQALRKFKCQRNKVKTTIAYDKTDAVGKVSAYAKAEVDKLVAKNETHNKEDVSSRAVRVARFLLENYYDDVNDCKCFEEKEK</sequence>
<feature type="non-terminal residue" evidence="2">
    <location>
        <position position="533"/>
    </location>
</feature>
<feature type="region of interest" description="Disordered" evidence="1">
    <location>
        <begin position="401"/>
        <end position="421"/>
    </location>
</feature>
<evidence type="ECO:0000313" key="3">
    <source>
        <dbReference type="Proteomes" id="UP000789739"/>
    </source>
</evidence>
<evidence type="ECO:0000256" key="1">
    <source>
        <dbReference type="SAM" id="MobiDB-lite"/>
    </source>
</evidence>
<feature type="region of interest" description="Disordered" evidence="1">
    <location>
        <begin position="260"/>
        <end position="279"/>
    </location>
</feature>
<feature type="region of interest" description="Disordered" evidence="1">
    <location>
        <begin position="294"/>
        <end position="316"/>
    </location>
</feature>
<proteinExistence type="predicted"/>
<dbReference type="AlphaFoldDB" id="A0A9N9GPI5"/>
<evidence type="ECO:0000313" key="2">
    <source>
        <dbReference type="EMBL" id="CAG8623961.1"/>
    </source>
</evidence>
<accession>A0A9N9GPI5</accession>
<feature type="compositionally biased region" description="Basic and acidic residues" evidence="1">
    <location>
        <begin position="193"/>
        <end position="235"/>
    </location>
</feature>
<comment type="caution">
    <text evidence="2">The sequence shown here is derived from an EMBL/GenBank/DDBJ whole genome shotgun (WGS) entry which is preliminary data.</text>
</comment>
<reference evidence="2" key="1">
    <citation type="submission" date="2021-06" db="EMBL/GenBank/DDBJ databases">
        <authorList>
            <person name="Kallberg Y."/>
            <person name="Tangrot J."/>
            <person name="Rosling A."/>
        </authorList>
    </citation>
    <scope>NUCLEOTIDE SEQUENCE</scope>
    <source>
        <strain evidence="2">BR232B</strain>
    </source>
</reference>
<feature type="compositionally biased region" description="Low complexity" evidence="1">
    <location>
        <begin position="236"/>
        <end position="246"/>
    </location>
</feature>
<dbReference type="EMBL" id="CAJVPI010001712">
    <property type="protein sequence ID" value="CAG8623961.1"/>
    <property type="molecule type" value="Genomic_DNA"/>
</dbReference>